<dbReference type="HAMAP" id="MF_01107">
    <property type="entry name" value="ArgD_aminotrans_3"/>
    <property type="match status" value="1"/>
</dbReference>
<feature type="binding site" evidence="5">
    <location>
        <position position="264"/>
    </location>
    <ligand>
        <name>N(2)-acetyl-L-ornithine</name>
        <dbReference type="ChEBI" id="CHEBI:57805"/>
    </ligand>
</feature>
<dbReference type="OrthoDB" id="9807885at2"/>
<evidence type="ECO:0000256" key="1">
    <source>
        <dbReference type="ARBA" id="ARBA00022576"/>
    </source>
</evidence>
<comment type="similarity">
    <text evidence="5">Belongs to the class-III pyridoxal-phosphate-dependent aminotransferase family. ArgD subfamily.</text>
</comment>
<dbReference type="GO" id="GO:0042802">
    <property type="term" value="F:identical protein binding"/>
    <property type="evidence" value="ECO:0007669"/>
    <property type="project" value="TreeGrafter"/>
</dbReference>
<protein>
    <recommendedName>
        <fullName evidence="5">Acetylornithine aminotransferase</fullName>
        <shortName evidence="5">ACOAT</shortName>
        <ecNumber evidence="5">2.6.1.11</ecNumber>
    </recommendedName>
</protein>
<dbReference type="InterPro" id="IPR015424">
    <property type="entry name" value="PyrdxlP-dep_Trfase"/>
</dbReference>
<feature type="binding site" evidence="5">
    <location>
        <position position="122"/>
    </location>
    <ligand>
        <name>pyridoxal 5'-phosphate</name>
        <dbReference type="ChEBI" id="CHEBI:597326"/>
    </ligand>
</feature>
<dbReference type="CDD" id="cd00610">
    <property type="entry name" value="OAT_like"/>
    <property type="match status" value="1"/>
</dbReference>
<dbReference type="InterPro" id="IPR049704">
    <property type="entry name" value="Aminotrans_3_PPA_site"/>
</dbReference>
<dbReference type="NCBIfam" id="NF002797">
    <property type="entry name" value="PRK02936.1"/>
    <property type="match status" value="1"/>
</dbReference>
<dbReference type="Gene3D" id="3.40.640.10">
    <property type="entry name" value="Type I PLP-dependent aspartate aminotransferase-like (Major domain)"/>
    <property type="match status" value="1"/>
</dbReference>
<keyword evidence="3 5" id="KW-0808">Transferase</keyword>
<dbReference type="GO" id="GO:0003992">
    <property type="term" value="F:N2-acetyl-L-ornithine:2-oxoglutarate 5-aminotransferase activity"/>
    <property type="evidence" value="ECO:0007669"/>
    <property type="project" value="UniProtKB-UniRule"/>
</dbReference>
<dbReference type="UniPathway" id="UPA00068">
    <property type="reaction ID" value="UER00109"/>
</dbReference>
<dbReference type="EC" id="2.6.1.11" evidence="5"/>
<dbReference type="RefSeq" id="WP_041086799.1">
    <property type="nucleotide sequence ID" value="NZ_JXRP01000009.1"/>
</dbReference>
<evidence type="ECO:0000256" key="5">
    <source>
        <dbReference type="HAMAP-Rule" id="MF_01107"/>
    </source>
</evidence>
<feature type="binding site" evidence="5">
    <location>
        <position position="125"/>
    </location>
    <ligand>
        <name>N(2)-acetyl-L-ornithine</name>
        <dbReference type="ChEBI" id="CHEBI:57805"/>
    </ligand>
</feature>
<evidence type="ECO:0000256" key="4">
    <source>
        <dbReference type="ARBA" id="ARBA00022898"/>
    </source>
</evidence>
<feature type="binding site" evidence="5">
    <location>
        <begin position="95"/>
        <end position="96"/>
    </location>
    <ligand>
        <name>pyridoxal 5'-phosphate</name>
        <dbReference type="ChEBI" id="CHEBI:597326"/>
    </ligand>
</feature>
<keyword evidence="5" id="KW-0963">Cytoplasm</keyword>
<comment type="pathway">
    <text evidence="5">Amino-acid biosynthesis; L-arginine biosynthesis; N(2)-acetyl-L-ornithine from L-glutamate: step 4/4.</text>
</comment>
<keyword evidence="2 5" id="KW-0028">Amino-acid biosynthesis</keyword>
<comment type="subunit">
    <text evidence="5">Homodimer.</text>
</comment>
<dbReference type="InterPro" id="IPR015422">
    <property type="entry name" value="PyrdxlP-dep_Trfase_small"/>
</dbReference>
<dbReference type="NCBIfam" id="NF002325">
    <property type="entry name" value="PRK01278.1"/>
    <property type="match status" value="1"/>
</dbReference>
<feature type="binding site" evidence="5">
    <location>
        <position position="265"/>
    </location>
    <ligand>
        <name>pyridoxal 5'-phosphate</name>
        <dbReference type="ChEBI" id="CHEBI:597326"/>
    </ligand>
</feature>
<dbReference type="GO" id="GO:0006526">
    <property type="term" value="P:L-arginine biosynthetic process"/>
    <property type="evidence" value="ECO:0007669"/>
    <property type="project" value="UniProtKB-UniRule"/>
</dbReference>
<evidence type="ECO:0000313" key="7">
    <source>
        <dbReference type="Proteomes" id="UP000031938"/>
    </source>
</evidence>
<dbReference type="AlphaFoldDB" id="A0A0C2W065"/>
<feature type="binding site" evidence="5">
    <location>
        <begin position="207"/>
        <end position="210"/>
    </location>
    <ligand>
        <name>pyridoxal 5'-phosphate</name>
        <dbReference type="ChEBI" id="CHEBI:597326"/>
    </ligand>
</feature>
<dbReference type="InterPro" id="IPR015421">
    <property type="entry name" value="PyrdxlP-dep_Trfase_major"/>
</dbReference>
<dbReference type="InterPro" id="IPR005814">
    <property type="entry name" value="Aminotrans_3"/>
</dbReference>
<gene>
    <name evidence="5" type="primary">argD</name>
    <name evidence="6" type="ORF">KP78_10360</name>
</gene>
<evidence type="ECO:0000256" key="2">
    <source>
        <dbReference type="ARBA" id="ARBA00022605"/>
    </source>
</evidence>
<dbReference type="PANTHER" id="PTHR11986">
    <property type="entry name" value="AMINOTRANSFERASE CLASS III"/>
    <property type="match status" value="1"/>
</dbReference>
<evidence type="ECO:0000256" key="3">
    <source>
        <dbReference type="ARBA" id="ARBA00022679"/>
    </source>
</evidence>
<dbReference type="EMBL" id="JXRP01000009">
    <property type="protein sequence ID" value="KIL49568.1"/>
    <property type="molecule type" value="Genomic_DNA"/>
</dbReference>
<comment type="catalytic activity">
    <reaction evidence="5">
        <text>N(2)-acetyl-L-ornithine + 2-oxoglutarate = N-acetyl-L-glutamate 5-semialdehyde + L-glutamate</text>
        <dbReference type="Rhea" id="RHEA:18049"/>
        <dbReference type="ChEBI" id="CHEBI:16810"/>
        <dbReference type="ChEBI" id="CHEBI:29123"/>
        <dbReference type="ChEBI" id="CHEBI:29985"/>
        <dbReference type="ChEBI" id="CHEBI:57805"/>
        <dbReference type="EC" id="2.6.1.11"/>
    </reaction>
</comment>
<accession>A0A0C2W065</accession>
<dbReference type="SUPFAM" id="SSF53383">
    <property type="entry name" value="PLP-dependent transferases"/>
    <property type="match status" value="1"/>
</dbReference>
<dbReference type="NCBIfam" id="TIGR00707">
    <property type="entry name" value="argD"/>
    <property type="match status" value="1"/>
</dbReference>
<dbReference type="STRING" id="889306.KP78_10360"/>
<dbReference type="InterPro" id="IPR050103">
    <property type="entry name" value="Class-III_PLP-dep_AT"/>
</dbReference>
<dbReference type="FunFam" id="3.40.640.10:FF:000004">
    <property type="entry name" value="Acetylornithine aminotransferase"/>
    <property type="match status" value="1"/>
</dbReference>
<sequence>MSSLFQNYQRRSLNLVKGNGTVVEDDKGREYLDFTSGIAVVSLGHSNPAILKALKEQSEKLWHVSNLFESPAQEQLASSLTAETPFEHAFFCNSGAEANEAAIKLARKFTGKNTIITFNHSFHGRTFGAMSATGQDKIKQGFGPMLESFRIIPYNDPMALQDAVDHDVAAIMLEVIQGEGGVNQIDEEFAAQIAQVCKEQDILLIVDEVQTGIGRTAKKYAFEHTVLKPDIMTLAKALGNGFPIGAMLGAQKLFNSFGPGSHGTTFGGNPLAVSVAQAVIDQIFDPSFLQQVEEKGAYLTQQLQVQLGSSENIKEIRGKGLIIGIECRKGAAELIQEAENAGLLIVPAGPNVLRLLPPLTVSKEEIDQAVAILSSLVHQSVSIDS</sequence>
<proteinExistence type="inferred from homology"/>
<dbReference type="PROSITE" id="PS00600">
    <property type="entry name" value="AA_TRANSFER_CLASS_3"/>
    <property type="match status" value="1"/>
</dbReference>
<name>A0A0C2W065_9BACL</name>
<keyword evidence="4 5" id="KW-0663">Pyridoxal phosphate</keyword>
<dbReference type="Pfam" id="PF00202">
    <property type="entry name" value="Aminotran_3"/>
    <property type="match status" value="1"/>
</dbReference>
<comment type="cofactor">
    <cofactor evidence="5">
        <name>pyridoxal 5'-phosphate</name>
        <dbReference type="ChEBI" id="CHEBI:597326"/>
    </cofactor>
    <text evidence="5">Binds 1 pyridoxal phosphate per subunit.</text>
</comment>
<keyword evidence="1 5" id="KW-0032">Aminotransferase</keyword>
<dbReference type="PIRSF" id="PIRSF000521">
    <property type="entry name" value="Transaminase_4ab_Lys_Orn"/>
    <property type="match status" value="1"/>
</dbReference>
<dbReference type="GO" id="GO:0005737">
    <property type="term" value="C:cytoplasm"/>
    <property type="evidence" value="ECO:0007669"/>
    <property type="project" value="UniProtKB-SubCell"/>
</dbReference>
<keyword evidence="5" id="KW-0055">Arginine biosynthesis</keyword>
<comment type="caution">
    <text evidence="6">The sequence shown here is derived from an EMBL/GenBank/DDBJ whole genome shotgun (WGS) entry which is preliminary data.</text>
</comment>
<evidence type="ECO:0000313" key="6">
    <source>
        <dbReference type="EMBL" id="KIL49568.1"/>
    </source>
</evidence>
<dbReference type="PANTHER" id="PTHR11986:SF79">
    <property type="entry name" value="ACETYLORNITHINE AMINOTRANSFERASE, MITOCHONDRIAL"/>
    <property type="match status" value="1"/>
</dbReference>
<dbReference type="GO" id="GO:0030170">
    <property type="term" value="F:pyridoxal phosphate binding"/>
    <property type="evidence" value="ECO:0007669"/>
    <property type="project" value="InterPro"/>
</dbReference>
<dbReference type="InterPro" id="IPR004636">
    <property type="entry name" value="AcOrn/SuccOrn_fam"/>
</dbReference>
<comment type="miscellaneous">
    <text evidence="5">May also have succinyldiaminopimelate aminotransferase activity, thus carrying out the corresponding step in lysine biosynthesis.</text>
</comment>
<keyword evidence="7" id="KW-1185">Reference proteome</keyword>
<feature type="modified residue" description="N6-(pyridoxal phosphate)lysine" evidence="5">
    <location>
        <position position="236"/>
    </location>
</feature>
<dbReference type="Proteomes" id="UP000031938">
    <property type="component" value="Unassembled WGS sequence"/>
</dbReference>
<reference evidence="6 7" key="1">
    <citation type="submission" date="2015-01" db="EMBL/GenBank/DDBJ databases">
        <title>Genome sequencing of Jeotgalibacillus soli.</title>
        <authorList>
            <person name="Goh K.M."/>
            <person name="Chan K.-G."/>
            <person name="Yaakop A.S."/>
            <person name="Ee R."/>
            <person name="Gan H.M."/>
            <person name="Chan C.S."/>
        </authorList>
    </citation>
    <scope>NUCLEOTIDE SEQUENCE [LARGE SCALE GENOMIC DNA]</scope>
    <source>
        <strain evidence="6 7">P9</strain>
    </source>
</reference>
<comment type="subcellular location">
    <subcellularLocation>
        <location evidence="5">Cytoplasm</location>
    </subcellularLocation>
</comment>
<dbReference type="PATRIC" id="fig|889306.3.peg.1041"/>
<dbReference type="Gene3D" id="3.90.1150.10">
    <property type="entry name" value="Aspartate Aminotransferase, domain 1"/>
    <property type="match status" value="1"/>
</dbReference>
<organism evidence="6 7">
    <name type="scientific">Jeotgalibacillus soli</name>
    <dbReference type="NCBI Taxonomy" id="889306"/>
    <lineage>
        <taxon>Bacteria</taxon>
        <taxon>Bacillati</taxon>
        <taxon>Bacillota</taxon>
        <taxon>Bacilli</taxon>
        <taxon>Bacillales</taxon>
        <taxon>Caryophanaceae</taxon>
        <taxon>Jeotgalibacillus</taxon>
    </lineage>
</organism>